<gene>
    <name evidence="2" type="ORF">BGZ80_006924</name>
</gene>
<dbReference type="Proteomes" id="UP000703661">
    <property type="component" value="Unassembled WGS sequence"/>
</dbReference>
<feature type="region of interest" description="Disordered" evidence="1">
    <location>
        <begin position="104"/>
        <end position="178"/>
    </location>
</feature>
<reference evidence="2" key="1">
    <citation type="journal article" date="2020" name="Fungal Divers.">
        <title>Resolving the Mortierellaceae phylogeny through synthesis of multi-gene phylogenetics and phylogenomics.</title>
        <authorList>
            <person name="Vandepol N."/>
            <person name="Liber J."/>
            <person name="Desiro A."/>
            <person name="Na H."/>
            <person name="Kennedy M."/>
            <person name="Barry K."/>
            <person name="Grigoriev I.V."/>
            <person name="Miller A.N."/>
            <person name="O'Donnell K."/>
            <person name="Stajich J.E."/>
            <person name="Bonito G."/>
        </authorList>
    </citation>
    <scope>NUCLEOTIDE SEQUENCE</scope>
    <source>
        <strain evidence="2">NRRL 2769</strain>
    </source>
</reference>
<feature type="compositionally biased region" description="Acidic residues" evidence="1">
    <location>
        <begin position="108"/>
        <end position="123"/>
    </location>
</feature>
<feature type="non-terminal residue" evidence="2">
    <location>
        <position position="208"/>
    </location>
</feature>
<proteinExistence type="predicted"/>
<keyword evidence="3" id="KW-1185">Reference proteome</keyword>
<dbReference type="EMBL" id="JAAAID010003458">
    <property type="protein sequence ID" value="KAF9997790.1"/>
    <property type="molecule type" value="Genomic_DNA"/>
</dbReference>
<evidence type="ECO:0000313" key="3">
    <source>
        <dbReference type="Proteomes" id="UP000703661"/>
    </source>
</evidence>
<comment type="caution">
    <text evidence="2">The sequence shown here is derived from an EMBL/GenBank/DDBJ whole genome shotgun (WGS) entry which is preliminary data.</text>
</comment>
<evidence type="ECO:0000256" key="1">
    <source>
        <dbReference type="SAM" id="MobiDB-lite"/>
    </source>
</evidence>
<feature type="compositionally biased region" description="Basic and acidic residues" evidence="1">
    <location>
        <begin position="124"/>
        <end position="152"/>
    </location>
</feature>
<name>A0A9P6MG89_9FUNG</name>
<accession>A0A9P6MG89</accession>
<evidence type="ECO:0000313" key="2">
    <source>
        <dbReference type="EMBL" id="KAF9997790.1"/>
    </source>
</evidence>
<sequence length="208" mass="23424">MSASPAYLRWALEKKKKARSTVSATRDFESLLNLNNIRSHRRKKLANAFKYFQAHHQERFWAERALEVNTEVAVKRAGTIMQDAGVNEAKMACERFFSNNEGRSLEMDLVDDSEGESGSESESSEGRSREADLVDDSKGESWSESESKREEEGTAISSKVYAGVETPEPATKAPVGEDDAELLEDLEQQLTRAKATPFYDLIKYVFNK</sequence>
<organism evidence="2 3">
    <name type="scientific">Entomortierella chlamydospora</name>
    <dbReference type="NCBI Taxonomy" id="101097"/>
    <lineage>
        <taxon>Eukaryota</taxon>
        <taxon>Fungi</taxon>
        <taxon>Fungi incertae sedis</taxon>
        <taxon>Mucoromycota</taxon>
        <taxon>Mortierellomycotina</taxon>
        <taxon>Mortierellomycetes</taxon>
        <taxon>Mortierellales</taxon>
        <taxon>Mortierellaceae</taxon>
        <taxon>Entomortierella</taxon>
    </lineage>
</organism>
<protein>
    <submittedName>
        <fullName evidence="2">Uncharacterized protein</fullName>
    </submittedName>
</protein>
<dbReference type="AlphaFoldDB" id="A0A9P6MG89"/>